<accession>A0A0B5EN85</accession>
<organism evidence="2 3">
    <name type="scientific">Streptomyces albus (strain ATCC 21838 / DSM 41398 / FERM P-419 / JCM 4703 / NBRC 107858)</name>
    <dbReference type="NCBI Taxonomy" id="1081613"/>
    <lineage>
        <taxon>Bacteria</taxon>
        <taxon>Bacillati</taxon>
        <taxon>Actinomycetota</taxon>
        <taxon>Actinomycetes</taxon>
        <taxon>Kitasatosporales</taxon>
        <taxon>Streptomycetaceae</taxon>
        <taxon>Streptomyces</taxon>
    </lineage>
</organism>
<keyword evidence="1" id="KW-1133">Transmembrane helix</keyword>
<proteinExistence type="predicted"/>
<evidence type="ECO:0000313" key="2">
    <source>
        <dbReference type="EMBL" id="AJE83074.1"/>
    </source>
</evidence>
<keyword evidence="1" id="KW-0472">Membrane</keyword>
<dbReference type="KEGG" id="sals:SLNWT_2698"/>
<sequence length="176" mass="19024">MLYEEKLPRTYTRVCLALYVALVVWMGVTSLPEDFAIWLGLSVLFGAVVLLPLLGVPLSKRIYHRIRIDGHTLHVGRERLPLVWLDPDSVGAALHEAAPGTAQRYAHSAQQIDIPVSGLRARDRGNARLVGGGWSVPMGMDSVVVATRQGEGLTIATHDRTAFLTALHGALSGAQA</sequence>
<evidence type="ECO:0000256" key="1">
    <source>
        <dbReference type="SAM" id="Phobius"/>
    </source>
</evidence>
<feature type="transmembrane region" description="Helical" evidence="1">
    <location>
        <begin position="35"/>
        <end position="58"/>
    </location>
</feature>
<keyword evidence="1" id="KW-0812">Transmembrane</keyword>
<reference evidence="2 3" key="1">
    <citation type="submission" date="2015-01" db="EMBL/GenBank/DDBJ databases">
        <title>Enhanced salinomycin production by adjusting the supply of polyketide extender units in Streptomyce albus DSM 41398.</title>
        <authorList>
            <person name="Lu C."/>
        </authorList>
    </citation>
    <scope>NUCLEOTIDE SEQUENCE [LARGE SCALE GENOMIC DNA]</scope>
    <source>
        <strain evidence="3">ATCC 21838 / DSM 41398 / FERM P-419 / JCM 4703 / NBRC 107858</strain>
    </source>
</reference>
<protein>
    <recommendedName>
        <fullName evidence="4">DUF3093 domain-containing protein</fullName>
    </recommendedName>
</protein>
<keyword evidence="3" id="KW-1185">Reference proteome</keyword>
<feature type="transmembrane region" description="Helical" evidence="1">
    <location>
        <begin position="12"/>
        <end position="29"/>
    </location>
</feature>
<name>A0A0B5EN85_STRA4</name>
<evidence type="ECO:0000313" key="3">
    <source>
        <dbReference type="Proteomes" id="UP000031523"/>
    </source>
</evidence>
<dbReference type="AlphaFoldDB" id="A0A0B5EN85"/>
<dbReference type="EMBL" id="CP010519">
    <property type="protein sequence ID" value="AJE83074.1"/>
    <property type="molecule type" value="Genomic_DNA"/>
</dbReference>
<evidence type="ECO:0008006" key="4">
    <source>
        <dbReference type="Google" id="ProtNLM"/>
    </source>
</evidence>
<dbReference type="Proteomes" id="UP000031523">
    <property type="component" value="Chromosome"/>
</dbReference>
<gene>
    <name evidence="2" type="ORF">SLNWT_2698</name>
</gene>